<evidence type="ECO:0000313" key="2">
    <source>
        <dbReference type="Proteomes" id="UP000003781"/>
    </source>
</evidence>
<organism evidence="1 2">
    <name type="scientific">Crocosphaera chwakensis CCY0110</name>
    <dbReference type="NCBI Taxonomy" id="391612"/>
    <lineage>
        <taxon>Bacteria</taxon>
        <taxon>Bacillati</taxon>
        <taxon>Cyanobacteriota</taxon>
        <taxon>Cyanophyceae</taxon>
        <taxon>Oscillatoriophycideae</taxon>
        <taxon>Chroococcales</taxon>
        <taxon>Aphanothecaceae</taxon>
        <taxon>Crocosphaera</taxon>
        <taxon>Crocosphaera chwakensis</taxon>
    </lineage>
</organism>
<dbReference type="Proteomes" id="UP000003781">
    <property type="component" value="Unassembled WGS sequence"/>
</dbReference>
<gene>
    <name evidence="1" type="ORF">CY0110_25306</name>
</gene>
<dbReference type="OrthoDB" id="154477at2"/>
<accession>A3IUM2</accession>
<protein>
    <submittedName>
        <fullName evidence="1">Phosphonate metabolism protein</fullName>
    </submittedName>
</protein>
<name>A3IUM2_9CHRO</name>
<comment type="caution">
    <text evidence="1">The sequence shown here is derived from an EMBL/GenBank/DDBJ whole genome shotgun (WGS) entry which is preliminary data.</text>
</comment>
<dbReference type="eggNOG" id="COG3625">
    <property type="taxonomic scope" value="Bacteria"/>
</dbReference>
<evidence type="ECO:0000313" key="1">
    <source>
        <dbReference type="EMBL" id="EAZ89814.1"/>
    </source>
</evidence>
<dbReference type="NCBIfam" id="TIGR03292">
    <property type="entry name" value="PhnH_redo"/>
    <property type="match status" value="1"/>
</dbReference>
<dbReference type="GO" id="GO:0019634">
    <property type="term" value="P:organic phosphonate metabolic process"/>
    <property type="evidence" value="ECO:0007669"/>
    <property type="project" value="InterPro"/>
</dbReference>
<dbReference type="InterPro" id="IPR008772">
    <property type="entry name" value="Phosphonate_metab_PhnH"/>
</dbReference>
<dbReference type="AlphaFoldDB" id="A3IUM2"/>
<sequence>MLQINSIWQPQTQQKIFRKLLHCFSFPGEIVSLKEEIRPDSVLVAILSTILDQTVTWNDEDNLVEQSDHLLLQSSLDTTTNAQYIVKNAFNRPIDNFEINLGDLSNPEEGATLILQGESIGKGDFKLHLTGPGILNSNTIFLQGFDPHWFTLRNQWNRNFPLGVDLILVDTEQLLALPRTTIISFNH</sequence>
<reference evidence="1 2" key="1">
    <citation type="submission" date="2007-03" db="EMBL/GenBank/DDBJ databases">
        <authorList>
            <person name="Stal L."/>
            <person name="Ferriera S."/>
            <person name="Johnson J."/>
            <person name="Kravitz S."/>
            <person name="Beeson K."/>
            <person name="Sutton G."/>
            <person name="Rogers Y.-H."/>
            <person name="Friedman R."/>
            <person name="Frazier M."/>
            <person name="Venter J.C."/>
        </authorList>
    </citation>
    <scope>NUCLEOTIDE SEQUENCE [LARGE SCALE GENOMIC DNA]</scope>
    <source>
        <strain evidence="1 2">CCY0110</strain>
    </source>
</reference>
<proteinExistence type="predicted"/>
<dbReference type="Gene3D" id="3.40.50.11310">
    <property type="entry name" value="Bacterial phosphonate metabolism protein PhnH"/>
    <property type="match status" value="1"/>
</dbReference>
<dbReference type="EMBL" id="AAXW01000036">
    <property type="protein sequence ID" value="EAZ89814.1"/>
    <property type="molecule type" value="Genomic_DNA"/>
</dbReference>
<dbReference type="Pfam" id="PF05845">
    <property type="entry name" value="PhnH"/>
    <property type="match status" value="1"/>
</dbReference>
<dbReference type="InterPro" id="IPR038058">
    <property type="entry name" value="PhnH-like_sp"/>
</dbReference>
<dbReference type="PIRSF" id="PIRSF020680">
    <property type="entry name" value="PhnH"/>
    <property type="match status" value="1"/>
</dbReference>
<dbReference type="SUPFAM" id="SSF159709">
    <property type="entry name" value="PhnH-like"/>
    <property type="match status" value="1"/>
</dbReference>
<keyword evidence="2" id="KW-1185">Reference proteome</keyword>